<accession>A0A080ZD67</accession>
<dbReference type="AlphaFoldDB" id="A0A080ZD67"/>
<dbReference type="EMBL" id="ANJA01003259">
    <property type="protein sequence ID" value="ETO64578.1"/>
    <property type="molecule type" value="Genomic_DNA"/>
</dbReference>
<evidence type="ECO:0000313" key="3">
    <source>
        <dbReference type="Proteomes" id="UP000028582"/>
    </source>
</evidence>
<sequence>MHLTTILAFATLVLASVISAAEVKNDAATPAPVSKLRSEINVVPPPHKLQAGERQLGILDWLFESPTAAPDTPAPAFNFGNKNYDDGGPFSGPFWDPNATF</sequence>
<feature type="chain" id="PRO_5001752903" description="RxLR effector protein" evidence="1">
    <location>
        <begin position="21"/>
        <end position="101"/>
    </location>
</feature>
<evidence type="ECO:0000313" key="2">
    <source>
        <dbReference type="EMBL" id="ETO64578.1"/>
    </source>
</evidence>
<comment type="caution">
    <text evidence="2">The sequence shown here is derived from an EMBL/GenBank/DDBJ whole genome shotgun (WGS) entry which is preliminary data.</text>
</comment>
<dbReference type="OrthoDB" id="109131at2759"/>
<feature type="signal peptide" evidence="1">
    <location>
        <begin position="1"/>
        <end position="20"/>
    </location>
</feature>
<keyword evidence="1" id="KW-0732">Signal</keyword>
<evidence type="ECO:0008006" key="4">
    <source>
        <dbReference type="Google" id="ProtNLM"/>
    </source>
</evidence>
<dbReference type="Proteomes" id="UP000028582">
    <property type="component" value="Unassembled WGS sequence"/>
</dbReference>
<name>A0A080ZD67_PHYNI</name>
<proteinExistence type="predicted"/>
<reference evidence="2 3" key="1">
    <citation type="submission" date="2013-11" db="EMBL/GenBank/DDBJ databases">
        <title>The Genome Sequence of Phytophthora parasitica P1976.</title>
        <authorList>
            <consortium name="The Broad Institute Genomics Platform"/>
            <person name="Russ C."/>
            <person name="Tyler B."/>
            <person name="Panabieres F."/>
            <person name="Shan W."/>
            <person name="Tripathy S."/>
            <person name="Grunwald N."/>
            <person name="Machado M."/>
            <person name="Johnson C.S."/>
            <person name="Walker B."/>
            <person name="Young S."/>
            <person name="Zeng Q."/>
            <person name="Gargeya S."/>
            <person name="Fitzgerald M."/>
            <person name="Haas B."/>
            <person name="Abouelleil A."/>
            <person name="Allen A.W."/>
            <person name="Alvarado L."/>
            <person name="Arachchi H.M."/>
            <person name="Berlin A.M."/>
            <person name="Chapman S.B."/>
            <person name="Gainer-Dewar J."/>
            <person name="Goldberg J."/>
            <person name="Griggs A."/>
            <person name="Gujja S."/>
            <person name="Hansen M."/>
            <person name="Howarth C."/>
            <person name="Imamovic A."/>
            <person name="Ireland A."/>
            <person name="Larimer J."/>
            <person name="McCowan C."/>
            <person name="Murphy C."/>
            <person name="Pearson M."/>
            <person name="Poon T.W."/>
            <person name="Priest M."/>
            <person name="Roberts A."/>
            <person name="Saif S."/>
            <person name="Shea T."/>
            <person name="Sisk P."/>
            <person name="Sykes S."/>
            <person name="Wortman J."/>
            <person name="Nusbaum C."/>
            <person name="Birren B."/>
        </authorList>
    </citation>
    <scope>NUCLEOTIDE SEQUENCE [LARGE SCALE GENOMIC DNA]</scope>
    <source>
        <strain evidence="2 3">P1976</strain>
    </source>
</reference>
<protein>
    <recommendedName>
        <fullName evidence="4">RxLR effector protein</fullName>
    </recommendedName>
</protein>
<organism evidence="2 3">
    <name type="scientific">Phytophthora nicotianae P1976</name>
    <dbReference type="NCBI Taxonomy" id="1317066"/>
    <lineage>
        <taxon>Eukaryota</taxon>
        <taxon>Sar</taxon>
        <taxon>Stramenopiles</taxon>
        <taxon>Oomycota</taxon>
        <taxon>Peronosporomycetes</taxon>
        <taxon>Peronosporales</taxon>
        <taxon>Peronosporaceae</taxon>
        <taxon>Phytophthora</taxon>
    </lineage>
</organism>
<gene>
    <name evidence="2" type="ORF">F444_17885</name>
</gene>
<evidence type="ECO:0000256" key="1">
    <source>
        <dbReference type="SAM" id="SignalP"/>
    </source>
</evidence>